<feature type="transmembrane region" description="Helical" evidence="1">
    <location>
        <begin position="60"/>
        <end position="80"/>
    </location>
</feature>
<evidence type="ECO:0000313" key="3">
    <source>
        <dbReference type="Proteomes" id="UP000239757"/>
    </source>
</evidence>
<proteinExistence type="predicted"/>
<keyword evidence="1" id="KW-1133">Transmembrane helix</keyword>
<dbReference type="EMBL" id="KZ667437">
    <property type="protein sequence ID" value="PPR91092.1"/>
    <property type="molecule type" value="Genomic_DNA"/>
</dbReference>
<dbReference type="AlphaFoldDB" id="A0A2P5WJ29"/>
<feature type="transmembrane region" description="Helical" evidence="1">
    <location>
        <begin position="20"/>
        <end position="48"/>
    </location>
</feature>
<reference evidence="2 3" key="1">
    <citation type="submission" date="2015-01" db="EMBL/GenBank/DDBJ databases">
        <title>Genome of allotetraploid Gossypium barbadense reveals genomic plasticity and fiber elongation in cotton evolution.</title>
        <authorList>
            <person name="Chen X."/>
            <person name="Liu X."/>
            <person name="Zhao B."/>
            <person name="Zheng H."/>
            <person name="Hu Y."/>
            <person name="Lu G."/>
            <person name="Yang C."/>
            <person name="Chen J."/>
            <person name="Shan C."/>
            <person name="Zhang L."/>
            <person name="Zhou Y."/>
            <person name="Wang L."/>
            <person name="Guo W."/>
            <person name="Bai Y."/>
            <person name="Ruan J."/>
            <person name="Shangguan X."/>
            <person name="Mao Y."/>
            <person name="Jiang J."/>
            <person name="Zhu Y."/>
            <person name="Lei J."/>
            <person name="Kang H."/>
            <person name="Chen S."/>
            <person name="He X."/>
            <person name="Wang R."/>
            <person name="Wang Y."/>
            <person name="Chen J."/>
            <person name="Wang L."/>
            <person name="Yu S."/>
            <person name="Wang B."/>
            <person name="Wei J."/>
            <person name="Song S."/>
            <person name="Lu X."/>
            <person name="Gao Z."/>
            <person name="Gu W."/>
            <person name="Deng X."/>
            <person name="Ma D."/>
            <person name="Wang S."/>
            <person name="Liang W."/>
            <person name="Fang L."/>
            <person name="Cai C."/>
            <person name="Zhu X."/>
            <person name="Zhou B."/>
            <person name="Zhang Y."/>
            <person name="Chen Z."/>
            <person name="Xu S."/>
            <person name="Zhu R."/>
            <person name="Wang S."/>
            <person name="Zhang T."/>
            <person name="Zhao G."/>
        </authorList>
    </citation>
    <scope>NUCLEOTIDE SEQUENCE [LARGE SCALE GENOMIC DNA]</scope>
    <source>
        <strain evidence="3">cv. Xinhai21</strain>
        <tissue evidence="2">Leaf</tissue>
    </source>
</reference>
<sequence>MEPQHLNNGKFSPLRRGFLWFLFNHFFFPNLFSHLLIFGSQLFLFPAIHSSPKLSAKQKLYLVREFGAMQITAVLGLLVITNSCFGMCQGSNTNAGGDFDFWNRISEERLAEWELEAMLAVLLERQRSSRRRFSICLAYSEASVI</sequence>
<protein>
    <submittedName>
        <fullName evidence="2">Uncharacterized protein</fullName>
    </submittedName>
</protein>
<accession>A0A2P5WJ29</accession>
<evidence type="ECO:0000313" key="2">
    <source>
        <dbReference type="EMBL" id="PPR91092.1"/>
    </source>
</evidence>
<keyword evidence="1" id="KW-0812">Transmembrane</keyword>
<keyword evidence="1" id="KW-0472">Membrane</keyword>
<gene>
    <name evidence="2" type="ORF">GOBAR_AA29596</name>
</gene>
<organism evidence="2 3">
    <name type="scientific">Gossypium barbadense</name>
    <name type="common">Sea Island cotton</name>
    <name type="synonym">Hibiscus barbadensis</name>
    <dbReference type="NCBI Taxonomy" id="3634"/>
    <lineage>
        <taxon>Eukaryota</taxon>
        <taxon>Viridiplantae</taxon>
        <taxon>Streptophyta</taxon>
        <taxon>Embryophyta</taxon>
        <taxon>Tracheophyta</taxon>
        <taxon>Spermatophyta</taxon>
        <taxon>Magnoliopsida</taxon>
        <taxon>eudicotyledons</taxon>
        <taxon>Gunneridae</taxon>
        <taxon>Pentapetalae</taxon>
        <taxon>rosids</taxon>
        <taxon>malvids</taxon>
        <taxon>Malvales</taxon>
        <taxon>Malvaceae</taxon>
        <taxon>Malvoideae</taxon>
        <taxon>Gossypium</taxon>
    </lineage>
</organism>
<dbReference type="Proteomes" id="UP000239757">
    <property type="component" value="Unassembled WGS sequence"/>
</dbReference>
<evidence type="ECO:0000256" key="1">
    <source>
        <dbReference type="SAM" id="Phobius"/>
    </source>
</evidence>
<name>A0A2P5WJ29_GOSBA</name>